<organism evidence="3 4">
    <name type="scientific">Microbacterium alkaliflavum</name>
    <dbReference type="NCBI Taxonomy" id="3248839"/>
    <lineage>
        <taxon>Bacteria</taxon>
        <taxon>Bacillati</taxon>
        <taxon>Actinomycetota</taxon>
        <taxon>Actinomycetes</taxon>
        <taxon>Micrococcales</taxon>
        <taxon>Microbacteriaceae</taxon>
        <taxon>Microbacterium</taxon>
    </lineage>
</organism>
<dbReference type="PANTHER" id="PTHR12110">
    <property type="entry name" value="HYDROXYPYRUVATE ISOMERASE"/>
    <property type="match status" value="1"/>
</dbReference>
<dbReference type="Proteomes" id="UP001610861">
    <property type="component" value="Unassembled WGS sequence"/>
</dbReference>
<sequence length="366" mass="40038">MRIGVDSTKFPGARDLTAIGLLERVDELGFEGVYFRSVLELSPALDAAELRDVQDCARDLDLRIEAGIGKVNPFTVPELPDLRALGGGDYRRAMHLLIEAAAECGVHELWSALCNYQFSLRGLDAFDRFRTDVQWSEQLTATVRFLKTLAPVLRAHGTHVNLETHEEITSFELVRIVEEVGQDVVGITFDTANVLVRGESAVAAARRVAPYVRATHVRDAALVHAEDGLTRILRPVGEGVIDWPGVLEAIAAAEPMLSIEGIISSRAAMPIPFFDERWESGHPDQVADEREELFRLADDYEERARQGLVPDAAALSGPVSSGEPLEFLLRSARALRSHLTETVTQSVTAPLSEPAGLAALSSKENE</sequence>
<feature type="domain" description="Xylose isomerase-like TIM barrel" evidence="2">
    <location>
        <begin position="23"/>
        <end position="253"/>
    </location>
</feature>
<dbReference type="Pfam" id="PF01261">
    <property type="entry name" value="AP_endonuc_2"/>
    <property type="match status" value="1"/>
</dbReference>
<dbReference type="Gene3D" id="3.20.20.150">
    <property type="entry name" value="Divalent-metal-dependent TIM barrel enzymes"/>
    <property type="match status" value="1"/>
</dbReference>
<name>A0ABW7Q8Y7_9MICO</name>
<accession>A0ABW7Q8Y7</accession>
<dbReference type="GO" id="GO:0016853">
    <property type="term" value="F:isomerase activity"/>
    <property type="evidence" value="ECO:0007669"/>
    <property type="project" value="UniProtKB-KW"/>
</dbReference>
<keyword evidence="1" id="KW-0119">Carbohydrate metabolism</keyword>
<keyword evidence="4" id="KW-1185">Reference proteome</keyword>
<evidence type="ECO:0000259" key="2">
    <source>
        <dbReference type="Pfam" id="PF01261"/>
    </source>
</evidence>
<evidence type="ECO:0000313" key="4">
    <source>
        <dbReference type="Proteomes" id="UP001610861"/>
    </source>
</evidence>
<dbReference type="EMBL" id="JBIQWL010000003">
    <property type="protein sequence ID" value="MFH8250618.1"/>
    <property type="molecule type" value="Genomic_DNA"/>
</dbReference>
<proteinExistence type="predicted"/>
<reference evidence="3 4" key="1">
    <citation type="submission" date="2024-09" db="EMBL/GenBank/DDBJ databases">
        <authorList>
            <person name="Pan X."/>
        </authorList>
    </citation>
    <scope>NUCLEOTIDE SEQUENCE [LARGE SCALE GENOMIC DNA]</scope>
    <source>
        <strain evidence="3 4">B2969</strain>
    </source>
</reference>
<dbReference type="PANTHER" id="PTHR12110:SF53">
    <property type="entry name" value="BLR5974 PROTEIN"/>
    <property type="match status" value="1"/>
</dbReference>
<keyword evidence="3" id="KW-0413">Isomerase</keyword>
<evidence type="ECO:0000313" key="3">
    <source>
        <dbReference type="EMBL" id="MFH8250618.1"/>
    </source>
</evidence>
<comment type="caution">
    <text evidence="3">The sequence shown here is derived from an EMBL/GenBank/DDBJ whole genome shotgun (WGS) entry which is preliminary data.</text>
</comment>
<dbReference type="InterPro" id="IPR050312">
    <property type="entry name" value="IolE/XylAMocC-like"/>
</dbReference>
<protein>
    <submittedName>
        <fullName evidence="3">Sugar phosphate isomerase/epimerase family protein</fullName>
    </submittedName>
</protein>
<evidence type="ECO:0000256" key="1">
    <source>
        <dbReference type="ARBA" id="ARBA00023277"/>
    </source>
</evidence>
<dbReference type="RefSeq" id="WP_396640577.1">
    <property type="nucleotide sequence ID" value="NZ_JBIQWL010000003.1"/>
</dbReference>
<dbReference type="SUPFAM" id="SSF51658">
    <property type="entry name" value="Xylose isomerase-like"/>
    <property type="match status" value="1"/>
</dbReference>
<gene>
    <name evidence="3" type="ORF">ACH3VR_09670</name>
</gene>
<dbReference type="InterPro" id="IPR036237">
    <property type="entry name" value="Xyl_isomerase-like_sf"/>
</dbReference>
<dbReference type="InterPro" id="IPR013022">
    <property type="entry name" value="Xyl_isomerase-like_TIM-brl"/>
</dbReference>